<organism evidence="10 11">
    <name type="scientific">Melaminivora alkalimesophila</name>
    <dbReference type="NCBI Taxonomy" id="1165852"/>
    <lineage>
        <taxon>Bacteria</taxon>
        <taxon>Pseudomonadati</taxon>
        <taxon>Pseudomonadota</taxon>
        <taxon>Betaproteobacteria</taxon>
        <taxon>Burkholderiales</taxon>
        <taxon>Comamonadaceae</taxon>
        <taxon>Melaminivora</taxon>
    </lineage>
</organism>
<dbReference type="PANTHER" id="PTHR42703:SF1">
    <property type="entry name" value="NA(+)_H(+) ANTIPORTER SUBUNIT D1"/>
    <property type="match status" value="1"/>
</dbReference>
<evidence type="ECO:0000313" key="10">
    <source>
        <dbReference type="EMBL" id="PWW43584.1"/>
    </source>
</evidence>
<evidence type="ECO:0000256" key="1">
    <source>
        <dbReference type="ARBA" id="ARBA00004651"/>
    </source>
</evidence>
<dbReference type="InterPro" id="IPR050586">
    <property type="entry name" value="CPA3_Na-H_Antiporter_D"/>
</dbReference>
<feature type="transmembrane region" description="Helical" evidence="8">
    <location>
        <begin position="344"/>
        <end position="363"/>
    </location>
</feature>
<evidence type="ECO:0000256" key="2">
    <source>
        <dbReference type="ARBA" id="ARBA00005346"/>
    </source>
</evidence>
<comment type="caution">
    <text evidence="10">The sequence shown here is derived from an EMBL/GenBank/DDBJ whole genome shotgun (WGS) entry which is preliminary data.</text>
</comment>
<evidence type="ECO:0000256" key="3">
    <source>
        <dbReference type="ARBA" id="ARBA00022475"/>
    </source>
</evidence>
<sequence>MSAFLSELAARSMPHLMLVPIGLPLFTAALTLFLREESQRLKLVLNIASTTFALLAAVALLHWVQQPGTASGMGVYLQGNWTAPFGIVLVLDRLSALMLVLALVLALCCAVFAGTRWHRAGVHFHALFQLQLMGLAGAFLTGDLFNLFVFFEIMLAASYGLLLHGSGRARVQSGLHYIAINLAASSLFLIGAAMLYGITGTLNMADLARHVPAMAATDRGLLHAAAAILATAFLIKAAVWPLNFWLVPAYSAATAPVGALFAVMTKVGVYTLLRLWTLMFGSEAGDSALFGGAWLVAAGMLTMAFGGIGMLASQRLGHLAGFAAVLSSGTVLAAAGLGQNQLTAAMLYYLPGSTLAIGALFLLSDLIERWRTDGTALRGHDGNEAPFLTPELVPTPGLNLDDEEQVLVGRAIPAAAALLGLAYLVCTLVIAGMPPLSGFVGKFAMLTALLNPLGLGSSSGMQPGAAGWLLLALLIGTGLLSLIALTRTGMRHFWAAPDRHAPRLHVLEGLPVAALLAACVALTVHADAVMRYTQATANSLYAPQGYVRAVLQARHLPGPVTPAGSQGASVLGGEAAP</sequence>
<evidence type="ECO:0000256" key="5">
    <source>
        <dbReference type="ARBA" id="ARBA00022989"/>
    </source>
</evidence>
<keyword evidence="6 8" id="KW-0472">Membrane</keyword>
<feature type="transmembrane region" description="Helical" evidence="8">
    <location>
        <begin position="145"/>
        <end position="163"/>
    </location>
</feature>
<dbReference type="EMBL" id="QGUB01000010">
    <property type="protein sequence ID" value="PWW43584.1"/>
    <property type="molecule type" value="Genomic_DNA"/>
</dbReference>
<evidence type="ECO:0000256" key="6">
    <source>
        <dbReference type="ARBA" id="ARBA00023136"/>
    </source>
</evidence>
<reference evidence="10 11" key="1">
    <citation type="submission" date="2018-05" db="EMBL/GenBank/DDBJ databases">
        <title>Genomic Encyclopedia of Type Strains, Phase IV (KMG-IV): sequencing the most valuable type-strain genomes for metagenomic binning, comparative biology and taxonomic classification.</title>
        <authorList>
            <person name="Goeker M."/>
        </authorList>
    </citation>
    <scope>NUCLEOTIDE SEQUENCE [LARGE SCALE GENOMIC DNA]</scope>
    <source>
        <strain evidence="10 11">DSM 26006</strain>
    </source>
</reference>
<dbReference type="AlphaFoldDB" id="A0A317R7R7"/>
<comment type="similarity">
    <text evidence="2">Belongs to the CPA3 antiporters (TC 2.A.63) subunit D family.</text>
</comment>
<gene>
    <name evidence="10" type="ORF">DFR36_11021</name>
</gene>
<evidence type="ECO:0000259" key="9">
    <source>
        <dbReference type="Pfam" id="PF00361"/>
    </source>
</evidence>
<dbReference type="GO" id="GO:0005886">
    <property type="term" value="C:plasma membrane"/>
    <property type="evidence" value="ECO:0007669"/>
    <property type="project" value="UniProtKB-SubCell"/>
</dbReference>
<feature type="transmembrane region" description="Helical" evidence="8">
    <location>
        <begin position="420"/>
        <end position="445"/>
    </location>
</feature>
<evidence type="ECO:0000256" key="7">
    <source>
        <dbReference type="RuleBase" id="RU000320"/>
    </source>
</evidence>
<name>A0A317R7R7_9BURK</name>
<feature type="transmembrane region" description="Helical" evidence="8">
    <location>
        <begin position="319"/>
        <end position="338"/>
    </location>
</feature>
<keyword evidence="5 8" id="KW-1133">Transmembrane helix</keyword>
<feature type="transmembrane region" description="Helical" evidence="8">
    <location>
        <begin position="12"/>
        <end position="34"/>
    </location>
</feature>
<feature type="domain" description="NADH:quinone oxidoreductase/Mrp antiporter transmembrane" evidence="9">
    <location>
        <begin position="142"/>
        <end position="367"/>
    </location>
</feature>
<dbReference type="PANTHER" id="PTHR42703">
    <property type="entry name" value="NADH DEHYDROGENASE"/>
    <property type="match status" value="1"/>
</dbReference>
<feature type="transmembrane region" description="Helical" evidence="8">
    <location>
        <begin position="506"/>
        <end position="526"/>
    </location>
</feature>
<feature type="transmembrane region" description="Helical" evidence="8">
    <location>
        <begin position="85"/>
        <end position="113"/>
    </location>
</feature>
<feature type="transmembrane region" description="Helical" evidence="8">
    <location>
        <begin position="220"/>
        <end position="240"/>
    </location>
</feature>
<feature type="transmembrane region" description="Helical" evidence="8">
    <location>
        <begin position="293"/>
        <end position="312"/>
    </location>
</feature>
<keyword evidence="3" id="KW-1003">Cell membrane</keyword>
<evidence type="ECO:0000256" key="8">
    <source>
        <dbReference type="SAM" id="Phobius"/>
    </source>
</evidence>
<protein>
    <submittedName>
        <fullName evidence="10">Multisubunit potassium/proton antiporter PhaD subunit</fullName>
    </submittedName>
</protein>
<evidence type="ECO:0000256" key="4">
    <source>
        <dbReference type="ARBA" id="ARBA00022692"/>
    </source>
</evidence>
<dbReference type="Proteomes" id="UP000246483">
    <property type="component" value="Unassembled WGS sequence"/>
</dbReference>
<keyword evidence="4 7" id="KW-0812">Transmembrane</keyword>
<feature type="transmembrane region" description="Helical" evidence="8">
    <location>
        <begin position="120"/>
        <end position="139"/>
    </location>
</feature>
<feature type="transmembrane region" description="Helical" evidence="8">
    <location>
        <begin position="465"/>
        <end position="485"/>
    </location>
</feature>
<dbReference type="NCBIfam" id="NF009309">
    <property type="entry name" value="PRK12666.1"/>
    <property type="match status" value="1"/>
</dbReference>
<dbReference type="InterPro" id="IPR001750">
    <property type="entry name" value="ND/Mrp_TM"/>
</dbReference>
<accession>A0A317R7R7</accession>
<feature type="transmembrane region" description="Helical" evidence="8">
    <location>
        <begin position="43"/>
        <end position="65"/>
    </location>
</feature>
<proteinExistence type="inferred from homology"/>
<comment type="subcellular location">
    <subcellularLocation>
        <location evidence="1">Cell membrane</location>
        <topology evidence="1">Multi-pass membrane protein</topology>
    </subcellularLocation>
    <subcellularLocation>
        <location evidence="7">Membrane</location>
        <topology evidence="7">Multi-pass membrane protein</topology>
    </subcellularLocation>
</comment>
<feature type="transmembrane region" description="Helical" evidence="8">
    <location>
        <begin position="175"/>
        <end position="200"/>
    </location>
</feature>
<feature type="transmembrane region" description="Helical" evidence="8">
    <location>
        <begin position="252"/>
        <end position="273"/>
    </location>
</feature>
<dbReference type="Pfam" id="PF00361">
    <property type="entry name" value="Proton_antipo_M"/>
    <property type="match status" value="1"/>
</dbReference>
<keyword evidence="11" id="KW-1185">Reference proteome</keyword>
<evidence type="ECO:0000313" key="11">
    <source>
        <dbReference type="Proteomes" id="UP000246483"/>
    </source>
</evidence>